<organism evidence="1">
    <name type="scientific">Cyanophora paradoxa</name>
    <dbReference type="NCBI Taxonomy" id="2762"/>
    <lineage>
        <taxon>Eukaryota</taxon>
        <taxon>Glaucocystophyceae</taxon>
        <taxon>Cyanophorales</taxon>
        <taxon>Cyanophoraceae</taxon>
        <taxon>Cyanophora</taxon>
    </lineage>
</organism>
<proteinExistence type="predicted"/>
<accession>E9P1F5</accession>
<keyword evidence="1" id="KW-0496">Mitochondrion</keyword>
<dbReference type="AlphaFoldDB" id="E9P1F5"/>
<evidence type="ECO:0000313" key="1">
    <source>
        <dbReference type="EMBL" id="ADW79207.1"/>
    </source>
</evidence>
<dbReference type="EMBL" id="HQ849544">
    <property type="protein sequence ID" value="ADW79207.1"/>
    <property type="molecule type" value="Genomic_DNA"/>
</dbReference>
<geneLocation type="mitochondrion" evidence="1"/>
<dbReference type="GeneID" id="12486730"/>
<gene>
    <name evidence="1" type="primary">orf229</name>
</gene>
<dbReference type="RefSeq" id="YP_006280853.1">
    <property type="nucleotide sequence ID" value="NC_017836.1"/>
</dbReference>
<protein>
    <submittedName>
        <fullName evidence="1">Uncharacterized protein orf229</fullName>
    </submittedName>
</protein>
<reference evidence="1" key="1">
    <citation type="journal article" date="2012" name="Science">
        <title>Cyanophora paradoxa genome elucidates origin of photosynthesis in algae and plants.</title>
        <authorList>
            <person name="Price D.C."/>
            <person name="Chan C.X."/>
            <person name="Yoon H.S."/>
            <person name="Yang E.C."/>
            <person name="Qiu H."/>
            <person name="Weber A.P."/>
            <person name="Schwacke R."/>
            <person name="Gross J."/>
            <person name="Blouin N.A."/>
            <person name="Lane C."/>
            <person name="Reyes-Prieto A."/>
            <person name="Durnford D.G."/>
            <person name="Neilson J.A."/>
            <person name="Lang B.F."/>
            <person name="Burger G."/>
            <person name="Steiner J.M."/>
            <person name="Loffelhardt W."/>
            <person name="Meuser J.E."/>
            <person name="Posewitz M.C."/>
            <person name="Ball S."/>
            <person name="Arias M.C."/>
            <person name="Henrissat B."/>
            <person name="Coutinho P.M."/>
            <person name="Rensing S.A."/>
            <person name="Symeonidi A."/>
            <person name="Doddapaneni H."/>
            <person name="Green B.R."/>
            <person name="Rajah V.D."/>
            <person name="Boore J."/>
            <person name="Bhattacharya D."/>
        </authorList>
    </citation>
    <scope>NUCLEOTIDE SEQUENCE</scope>
    <source>
        <strain evidence="1">CCMP 329</strain>
    </source>
</reference>
<sequence>MQFLVLFLIFIFNIIKYQMFNKYLKILNSIKLQKMNIFNHFLFYYMLSFIGQSITQVSEDLGIERKRCYLAFVRGDLNVWKKRLELLSSEEIEKLRKQIRYEFAKYTSNTLQDLFLIDFDMINANYYLSMDYSNLVWLQTAVGIFRWFVLTRDQFTTLNEDFYCLCFCLEINGYIPGDHLKLLEKAITHVFRERYPNEYFEMNTLDMGFLTWDEYNEIIANALNQFDDE</sequence>
<name>E9P1F5_CYAPA</name>